<keyword evidence="2" id="KW-1185">Reference proteome</keyword>
<evidence type="ECO:0000256" key="1">
    <source>
        <dbReference type="SAM" id="MobiDB-lite"/>
    </source>
</evidence>
<proteinExistence type="predicted"/>
<reference evidence="3" key="1">
    <citation type="submission" date="2022-11" db="UniProtKB">
        <authorList>
            <consortium name="WormBaseParasite"/>
        </authorList>
    </citation>
    <scope>IDENTIFICATION</scope>
</reference>
<feature type="region of interest" description="Disordered" evidence="1">
    <location>
        <begin position="46"/>
        <end position="73"/>
    </location>
</feature>
<dbReference type="WBParaSite" id="PSU_v2.g14680.t1">
    <property type="protein sequence ID" value="PSU_v2.g14680.t1"/>
    <property type="gene ID" value="PSU_v2.g14680"/>
</dbReference>
<evidence type="ECO:0000313" key="3">
    <source>
        <dbReference type="WBParaSite" id="PSU_v2.g14680.t1"/>
    </source>
</evidence>
<sequence>MPKERHRSIFPWYSNGLPLIASAFELLSSLPSSSAEDIYYGRLSRDYQGRESRRQSGGGGNGNDRRQSGASGYFYGQQPLVHTFETSSSCTRRCALPCVVQNVEDLMMPRWICPSQIKAKLILMKTNKA</sequence>
<protein>
    <submittedName>
        <fullName evidence="3">Uncharacterized protein</fullName>
    </submittedName>
</protein>
<name>A0A914Y605_9BILA</name>
<accession>A0A914Y605</accession>
<dbReference type="AlphaFoldDB" id="A0A914Y605"/>
<dbReference type="Proteomes" id="UP000887577">
    <property type="component" value="Unplaced"/>
</dbReference>
<evidence type="ECO:0000313" key="2">
    <source>
        <dbReference type="Proteomes" id="UP000887577"/>
    </source>
</evidence>
<organism evidence="2 3">
    <name type="scientific">Panagrolaimus superbus</name>
    <dbReference type="NCBI Taxonomy" id="310955"/>
    <lineage>
        <taxon>Eukaryota</taxon>
        <taxon>Metazoa</taxon>
        <taxon>Ecdysozoa</taxon>
        <taxon>Nematoda</taxon>
        <taxon>Chromadorea</taxon>
        <taxon>Rhabditida</taxon>
        <taxon>Tylenchina</taxon>
        <taxon>Panagrolaimomorpha</taxon>
        <taxon>Panagrolaimoidea</taxon>
        <taxon>Panagrolaimidae</taxon>
        <taxon>Panagrolaimus</taxon>
    </lineage>
</organism>